<feature type="compositionally biased region" description="Low complexity" evidence="1">
    <location>
        <begin position="139"/>
        <end position="151"/>
    </location>
</feature>
<gene>
    <name evidence="2" type="ORF">NDU88_004654</name>
</gene>
<dbReference type="EMBL" id="JANPWB010000002">
    <property type="protein sequence ID" value="KAJ1209276.1"/>
    <property type="molecule type" value="Genomic_DNA"/>
</dbReference>
<feature type="compositionally biased region" description="Polar residues" evidence="1">
    <location>
        <begin position="160"/>
        <end position="179"/>
    </location>
</feature>
<evidence type="ECO:0000313" key="2">
    <source>
        <dbReference type="EMBL" id="KAJ1209276.1"/>
    </source>
</evidence>
<proteinExistence type="predicted"/>
<organism evidence="2 3">
    <name type="scientific">Pleurodeles waltl</name>
    <name type="common">Iberian ribbed newt</name>
    <dbReference type="NCBI Taxonomy" id="8319"/>
    <lineage>
        <taxon>Eukaryota</taxon>
        <taxon>Metazoa</taxon>
        <taxon>Chordata</taxon>
        <taxon>Craniata</taxon>
        <taxon>Vertebrata</taxon>
        <taxon>Euteleostomi</taxon>
        <taxon>Amphibia</taxon>
        <taxon>Batrachia</taxon>
        <taxon>Caudata</taxon>
        <taxon>Salamandroidea</taxon>
        <taxon>Salamandridae</taxon>
        <taxon>Pleurodelinae</taxon>
        <taxon>Pleurodeles</taxon>
    </lineage>
</organism>
<reference evidence="2" key="1">
    <citation type="journal article" date="2022" name="bioRxiv">
        <title>Sequencing and chromosome-scale assembly of the giantPleurodeles waltlgenome.</title>
        <authorList>
            <person name="Brown T."/>
            <person name="Elewa A."/>
            <person name="Iarovenko S."/>
            <person name="Subramanian E."/>
            <person name="Araus A.J."/>
            <person name="Petzold A."/>
            <person name="Susuki M."/>
            <person name="Suzuki K.-i.T."/>
            <person name="Hayashi T."/>
            <person name="Toyoda A."/>
            <person name="Oliveira C."/>
            <person name="Osipova E."/>
            <person name="Leigh N.D."/>
            <person name="Simon A."/>
            <person name="Yun M.H."/>
        </authorList>
    </citation>
    <scope>NUCLEOTIDE SEQUENCE</scope>
    <source>
        <strain evidence="2">20211129_DDA</strain>
        <tissue evidence="2">Liver</tissue>
    </source>
</reference>
<dbReference type="Proteomes" id="UP001066276">
    <property type="component" value="Chromosome 1_2"/>
</dbReference>
<evidence type="ECO:0000313" key="3">
    <source>
        <dbReference type="Proteomes" id="UP001066276"/>
    </source>
</evidence>
<sequence length="221" mass="23148">MIGGKRPGRGSPPMLRSPAPPRVRAGATVGSQRPLSFARTTAGCAQSGPLTRQPREAPRPRVSSAPANLQPGGTRPAPRAGGRPVTGRRPHQPLRFAPSPSGWARVRTRHRAQRAVQSGIAALIWRRSRGSQSTPVRPSPSEAGPGAAAAPKRSRPHQPLTVSTLKQGASQSGASQPCSPTGPRALVSPGQPQSFGSLHQGRDRTSAVLPVRGGRHTLLWV</sequence>
<accession>A0AAV7W973</accession>
<name>A0AAV7W973_PLEWA</name>
<protein>
    <submittedName>
        <fullName evidence="2">Uncharacterized protein</fullName>
    </submittedName>
</protein>
<keyword evidence="3" id="KW-1185">Reference proteome</keyword>
<feature type="region of interest" description="Disordered" evidence="1">
    <location>
        <begin position="1"/>
        <end position="207"/>
    </location>
</feature>
<comment type="caution">
    <text evidence="2">The sequence shown here is derived from an EMBL/GenBank/DDBJ whole genome shotgun (WGS) entry which is preliminary data.</text>
</comment>
<evidence type="ECO:0000256" key="1">
    <source>
        <dbReference type="SAM" id="MobiDB-lite"/>
    </source>
</evidence>
<feature type="compositionally biased region" description="Low complexity" evidence="1">
    <location>
        <begin position="71"/>
        <end position="85"/>
    </location>
</feature>
<dbReference type="AlphaFoldDB" id="A0AAV7W973"/>